<reference evidence="5" key="1">
    <citation type="journal article" date="2014" name="Front. Microbiol.">
        <title>High frequency of phylogenetically diverse reductive dehalogenase-homologous genes in deep subseafloor sedimentary metagenomes.</title>
        <authorList>
            <person name="Kawai M."/>
            <person name="Futagami T."/>
            <person name="Toyoda A."/>
            <person name="Takaki Y."/>
            <person name="Nishi S."/>
            <person name="Hori S."/>
            <person name="Arai W."/>
            <person name="Tsubouchi T."/>
            <person name="Morono Y."/>
            <person name="Uchiyama I."/>
            <person name="Ito T."/>
            <person name="Fujiyama A."/>
            <person name="Inagaki F."/>
            <person name="Takami H."/>
        </authorList>
    </citation>
    <scope>NUCLEOTIDE SEQUENCE</scope>
    <source>
        <strain evidence="5">Expedition CK06-06</strain>
    </source>
</reference>
<dbReference type="SUPFAM" id="SSF52540">
    <property type="entry name" value="P-loop containing nucleoside triphosphate hydrolases"/>
    <property type="match status" value="1"/>
</dbReference>
<protein>
    <recommendedName>
        <fullName evidence="4">ABC transporter domain-containing protein</fullName>
    </recommendedName>
</protein>
<sequence>AKTYRTRRGEVHALSNVSLHIEKGEFIILCGPSGSGKTTLLMTIAAMLRPTSGSVCIDESDLYGISIRERARFRARNIGFVFQMFHLVPYLNILENVLLAGRVFGQNPRADVAGDLLKQLGLAERAFHKPAELSAGEKQRTAVARALFNRPGIILVDEPTGNLDPDNADSVLGHLSEFHRSGGTVIVATHGQTAERFADRVVYLADGKYRKVRLNRNKLPARNPCVVGAAVCLKGSFIDVSHATRVDETR</sequence>
<feature type="domain" description="ABC transporter" evidence="4">
    <location>
        <begin position="1"/>
        <end position="231"/>
    </location>
</feature>
<evidence type="ECO:0000256" key="1">
    <source>
        <dbReference type="ARBA" id="ARBA00022448"/>
    </source>
</evidence>
<dbReference type="SMART" id="SM00382">
    <property type="entry name" value="AAA"/>
    <property type="match status" value="1"/>
</dbReference>
<evidence type="ECO:0000256" key="2">
    <source>
        <dbReference type="ARBA" id="ARBA00022741"/>
    </source>
</evidence>
<dbReference type="AlphaFoldDB" id="X1TAM9"/>
<feature type="non-terminal residue" evidence="5">
    <location>
        <position position="1"/>
    </location>
</feature>
<dbReference type="Pfam" id="PF00005">
    <property type="entry name" value="ABC_tran"/>
    <property type="match status" value="1"/>
</dbReference>
<dbReference type="InterPro" id="IPR017911">
    <property type="entry name" value="MacB-like_ATP-bd"/>
</dbReference>
<keyword evidence="1" id="KW-0813">Transport</keyword>
<gene>
    <name evidence="5" type="ORF">S12H4_18542</name>
</gene>
<dbReference type="GO" id="GO:0016887">
    <property type="term" value="F:ATP hydrolysis activity"/>
    <property type="evidence" value="ECO:0007669"/>
    <property type="project" value="InterPro"/>
</dbReference>
<keyword evidence="3" id="KW-0067">ATP-binding</keyword>
<dbReference type="InterPro" id="IPR027417">
    <property type="entry name" value="P-loop_NTPase"/>
</dbReference>
<evidence type="ECO:0000313" key="5">
    <source>
        <dbReference type="EMBL" id="GAI77059.1"/>
    </source>
</evidence>
<dbReference type="InterPro" id="IPR015854">
    <property type="entry name" value="ABC_transpr_LolD-like"/>
</dbReference>
<dbReference type="GO" id="GO:0005886">
    <property type="term" value="C:plasma membrane"/>
    <property type="evidence" value="ECO:0007669"/>
    <property type="project" value="TreeGrafter"/>
</dbReference>
<dbReference type="GO" id="GO:0005524">
    <property type="term" value="F:ATP binding"/>
    <property type="evidence" value="ECO:0007669"/>
    <property type="project" value="UniProtKB-KW"/>
</dbReference>
<proteinExistence type="predicted"/>
<dbReference type="InterPro" id="IPR003593">
    <property type="entry name" value="AAA+_ATPase"/>
</dbReference>
<dbReference type="PANTHER" id="PTHR24220">
    <property type="entry name" value="IMPORT ATP-BINDING PROTEIN"/>
    <property type="match status" value="1"/>
</dbReference>
<organism evidence="5">
    <name type="scientific">marine sediment metagenome</name>
    <dbReference type="NCBI Taxonomy" id="412755"/>
    <lineage>
        <taxon>unclassified sequences</taxon>
        <taxon>metagenomes</taxon>
        <taxon>ecological metagenomes</taxon>
    </lineage>
</organism>
<accession>X1TAM9</accession>
<dbReference type="CDD" id="cd03255">
    <property type="entry name" value="ABC_MJ0796_LolCDE_FtsE"/>
    <property type="match status" value="1"/>
</dbReference>
<dbReference type="EMBL" id="BARW01009168">
    <property type="protein sequence ID" value="GAI77059.1"/>
    <property type="molecule type" value="Genomic_DNA"/>
</dbReference>
<dbReference type="InterPro" id="IPR003439">
    <property type="entry name" value="ABC_transporter-like_ATP-bd"/>
</dbReference>
<dbReference type="GO" id="GO:0022857">
    <property type="term" value="F:transmembrane transporter activity"/>
    <property type="evidence" value="ECO:0007669"/>
    <property type="project" value="TreeGrafter"/>
</dbReference>
<keyword evidence="2" id="KW-0547">Nucleotide-binding</keyword>
<dbReference type="PROSITE" id="PS50893">
    <property type="entry name" value="ABC_TRANSPORTER_2"/>
    <property type="match status" value="1"/>
</dbReference>
<evidence type="ECO:0000256" key="3">
    <source>
        <dbReference type="ARBA" id="ARBA00022840"/>
    </source>
</evidence>
<comment type="caution">
    <text evidence="5">The sequence shown here is derived from an EMBL/GenBank/DDBJ whole genome shotgun (WGS) entry which is preliminary data.</text>
</comment>
<dbReference type="Gene3D" id="3.40.50.300">
    <property type="entry name" value="P-loop containing nucleotide triphosphate hydrolases"/>
    <property type="match status" value="1"/>
</dbReference>
<name>X1TAM9_9ZZZZ</name>
<evidence type="ECO:0000259" key="4">
    <source>
        <dbReference type="PROSITE" id="PS50893"/>
    </source>
</evidence>